<keyword evidence="2" id="KW-1185">Reference proteome</keyword>
<evidence type="ECO:0000313" key="2">
    <source>
        <dbReference type="Proteomes" id="UP000465240"/>
    </source>
</evidence>
<accession>A0ABQ1C4B1</accession>
<comment type="caution">
    <text evidence="1">The sequence shown here is derived from an EMBL/GenBank/DDBJ whole genome shotgun (WGS) entry which is preliminary data.</text>
</comment>
<protein>
    <recommendedName>
        <fullName evidence="3">DUF429 domain-containing protein</fullName>
    </recommendedName>
</protein>
<name>A0ABQ1C4B1_9MYCO</name>
<dbReference type="Proteomes" id="UP000465240">
    <property type="component" value="Unassembled WGS sequence"/>
</dbReference>
<dbReference type="Pfam" id="PF04250">
    <property type="entry name" value="DUF429"/>
    <property type="match status" value="1"/>
</dbReference>
<sequence>MFFVGVDLAWGEKRPTGVAVLDADGELMFVGAALQDDAIIDSVAPYVQGECLVAIDAPLIVANPTGQRAAERALNADFSRFDAGAHSANTGIPVFSSGIRGARIAEALGLDMNPSSTAARRAIEVYPHPATIALFRLGRTLKYKHKPNRSFGQLQSEQLRLIMLIEDLVGADVGMRVAENSDWARLRRMVETATTKAELRRAEDPVDAVLCAYIGHYATERPDDVTIYGDFETGYIITPTLPSDLRPTPRQLIDEPVDGARVADPQLEGVRRAAASLEVAQAALQEAVAQLRLRGGSWTVIGDALGLPEDEARRRFS</sequence>
<evidence type="ECO:0008006" key="3">
    <source>
        <dbReference type="Google" id="ProtNLM"/>
    </source>
</evidence>
<dbReference type="InterPro" id="IPR007362">
    <property type="entry name" value="DUF429"/>
</dbReference>
<dbReference type="EMBL" id="BLKX01000001">
    <property type="protein sequence ID" value="GFG79126.1"/>
    <property type="molecule type" value="Genomic_DNA"/>
</dbReference>
<evidence type="ECO:0000313" key="1">
    <source>
        <dbReference type="EMBL" id="GFG79126.1"/>
    </source>
</evidence>
<proteinExistence type="predicted"/>
<reference evidence="1 2" key="1">
    <citation type="journal article" date="2019" name="Emerg. Microbes Infect.">
        <title>Comprehensive subspecies identification of 175 nontuberculous mycobacteria species based on 7547 genomic profiles.</title>
        <authorList>
            <person name="Matsumoto Y."/>
            <person name="Kinjo T."/>
            <person name="Motooka D."/>
            <person name="Nabeya D."/>
            <person name="Jung N."/>
            <person name="Uechi K."/>
            <person name="Horii T."/>
            <person name="Iida T."/>
            <person name="Fujita J."/>
            <person name="Nakamura S."/>
        </authorList>
    </citation>
    <scope>NUCLEOTIDE SEQUENCE [LARGE SCALE GENOMIC DNA]</scope>
    <source>
        <strain evidence="1 2">JCM 18565</strain>
    </source>
</reference>
<organism evidence="1 2">
    <name type="scientific">Mycobacterium paragordonae</name>
    <dbReference type="NCBI Taxonomy" id="1389713"/>
    <lineage>
        <taxon>Bacteria</taxon>
        <taxon>Bacillati</taxon>
        <taxon>Actinomycetota</taxon>
        <taxon>Actinomycetes</taxon>
        <taxon>Mycobacteriales</taxon>
        <taxon>Mycobacteriaceae</taxon>
        <taxon>Mycobacterium</taxon>
    </lineage>
</organism>
<gene>
    <name evidence="1" type="ORF">MPRG_24020</name>
</gene>